<evidence type="ECO:0000256" key="4">
    <source>
        <dbReference type="ARBA" id="ARBA00023139"/>
    </source>
</evidence>
<keyword evidence="4" id="KW-0564">Palmitate</keyword>
<comment type="caution">
    <text evidence="7">The sequence shown here is derived from an EMBL/GenBank/DDBJ whole genome shotgun (WGS) entry which is preliminary data.</text>
</comment>
<dbReference type="Proteomes" id="UP000005615">
    <property type="component" value="Unassembled WGS sequence"/>
</dbReference>
<dbReference type="AlphaFoldDB" id="F3L5S4"/>
<accession>F3L5S4</accession>
<keyword evidence="8" id="KW-1185">Reference proteome</keyword>
<dbReference type="EMBL" id="AEIG01000126">
    <property type="protein sequence ID" value="EGG28322.1"/>
    <property type="molecule type" value="Genomic_DNA"/>
</dbReference>
<evidence type="ECO:0000256" key="3">
    <source>
        <dbReference type="ARBA" id="ARBA00023136"/>
    </source>
</evidence>
<sequence>MKKLLLIIACAGLLNGCGQMGPLVPADNSEQTTKESQ</sequence>
<keyword evidence="3" id="KW-0472">Membrane</keyword>
<organism evidence="7 8">
    <name type="scientific">Aequoribacter fuscus</name>
    <dbReference type="NCBI Taxonomy" id="2518989"/>
    <lineage>
        <taxon>Bacteria</taxon>
        <taxon>Pseudomonadati</taxon>
        <taxon>Pseudomonadota</taxon>
        <taxon>Gammaproteobacteria</taxon>
        <taxon>Cellvibrionales</taxon>
        <taxon>Halieaceae</taxon>
        <taxon>Aequoribacter</taxon>
    </lineage>
</organism>
<evidence type="ECO:0000313" key="8">
    <source>
        <dbReference type="Proteomes" id="UP000005615"/>
    </source>
</evidence>
<keyword evidence="6" id="KW-0449">Lipoprotein</keyword>
<name>F3L5S4_9GAMM</name>
<protein>
    <submittedName>
        <fullName evidence="7">Uncharacterized protein</fullName>
    </submittedName>
</protein>
<reference evidence="7 8" key="1">
    <citation type="journal article" date="2011" name="J. Bacteriol.">
        <title>Genome sequence of strain IMCC3088, a proteorhodopsin-containing marine bacterium belonging to the OM60/NOR5 clade.</title>
        <authorList>
            <person name="Jang Y."/>
            <person name="Oh H.M."/>
            <person name="Kang I."/>
            <person name="Lee K."/>
            <person name="Yang S.J."/>
            <person name="Cho J.C."/>
        </authorList>
    </citation>
    <scope>NUCLEOTIDE SEQUENCE [LARGE SCALE GENOMIC DNA]</scope>
    <source>
        <strain evidence="7 8">IMCC3088</strain>
    </source>
</reference>
<dbReference type="NCBIfam" id="NF047847">
    <property type="entry name" value="SS_mature_LptM"/>
    <property type="match status" value="1"/>
</dbReference>
<keyword evidence="2" id="KW-0732">Signal</keyword>
<evidence type="ECO:0000256" key="6">
    <source>
        <dbReference type="ARBA" id="ARBA00023288"/>
    </source>
</evidence>
<keyword evidence="5" id="KW-0998">Cell outer membrane</keyword>
<evidence type="ECO:0000313" key="7">
    <source>
        <dbReference type="EMBL" id="EGG28322.1"/>
    </source>
</evidence>
<proteinExistence type="predicted"/>
<evidence type="ECO:0000256" key="5">
    <source>
        <dbReference type="ARBA" id="ARBA00023237"/>
    </source>
</evidence>
<dbReference type="RefSeq" id="WP_009577218.1">
    <property type="nucleotide sequence ID" value="NZ_AEIG01000126.1"/>
</dbReference>
<dbReference type="OrthoDB" id="8550022at2"/>
<evidence type="ECO:0000256" key="2">
    <source>
        <dbReference type="ARBA" id="ARBA00022729"/>
    </source>
</evidence>
<comment type="subcellular location">
    <subcellularLocation>
        <location evidence="1">Cell outer membrane</location>
        <topology evidence="1">Lipid-anchor</topology>
    </subcellularLocation>
</comment>
<dbReference type="InterPro" id="IPR032831">
    <property type="entry name" value="LptM_cons"/>
</dbReference>
<evidence type="ECO:0000256" key="1">
    <source>
        <dbReference type="ARBA" id="ARBA00004459"/>
    </source>
</evidence>
<gene>
    <name evidence="7" type="ORF">IMCC3088_354</name>
</gene>